<dbReference type="InterPro" id="IPR016047">
    <property type="entry name" value="M23ase_b-sheet_dom"/>
</dbReference>
<evidence type="ECO:0000313" key="4">
    <source>
        <dbReference type="EMBL" id="SEH26148.1"/>
    </source>
</evidence>
<protein>
    <submittedName>
        <fullName evidence="4">Murein DD-endopeptidase MepM and murein hydrolase activator NlpD, contain LysM domain</fullName>
    </submittedName>
</protein>
<dbReference type="InterPro" id="IPR011055">
    <property type="entry name" value="Dup_hybrid_motif"/>
</dbReference>
<feature type="region of interest" description="Disordered" evidence="2">
    <location>
        <begin position="143"/>
        <end position="248"/>
    </location>
</feature>
<dbReference type="InterPro" id="IPR018392">
    <property type="entry name" value="LysM"/>
</dbReference>
<dbReference type="Pfam" id="PF01551">
    <property type="entry name" value="Peptidase_M23"/>
    <property type="match status" value="1"/>
</dbReference>
<feature type="compositionally biased region" description="Low complexity" evidence="2">
    <location>
        <begin position="217"/>
        <end position="226"/>
    </location>
</feature>
<comment type="similarity">
    <text evidence="1">Belongs to the E.coli NlpD/Haemophilus LppB family.</text>
</comment>
<proteinExistence type="inferred from homology"/>
<dbReference type="AlphaFoldDB" id="A0A1H6GVJ5"/>
<reference evidence="5" key="1">
    <citation type="submission" date="2016-10" db="EMBL/GenBank/DDBJ databases">
        <authorList>
            <person name="Varghese N."/>
            <person name="Submissions S."/>
        </authorList>
    </citation>
    <scope>NUCLEOTIDE SEQUENCE [LARGE SCALE GENOMIC DNA]</scope>
    <source>
        <strain evidence="5">DSM 13234</strain>
    </source>
</reference>
<evidence type="ECO:0000313" key="5">
    <source>
        <dbReference type="Proteomes" id="UP000182983"/>
    </source>
</evidence>
<dbReference type="CDD" id="cd00118">
    <property type="entry name" value="LysM"/>
    <property type="match status" value="2"/>
</dbReference>
<evidence type="ECO:0000256" key="1">
    <source>
        <dbReference type="ARBA" id="ARBA00038420"/>
    </source>
</evidence>
<dbReference type="InterPro" id="IPR050570">
    <property type="entry name" value="Cell_wall_metabolism_enzyme"/>
</dbReference>
<dbReference type="Gene3D" id="3.10.350.10">
    <property type="entry name" value="LysM domain"/>
    <property type="match status" value="2"/>
</dbReference>
<sequence length="392" mass="40804">MNGSPAHFPVRLVVLVALAGLVAACEPSWNSRVPVTTGPSGASASQRPATVTVQAGDTVYAIARRYNLSVRDLIDANRLEPPYQLSPGLVLRLPGGGADYVVQKGDTLLGLARRFKVDFNSLAATNNKTPPYIVRVGERLTLPGERAGEPPSSAPPQPQTQAQAQAQPQTNTSGRLVITSPHVDGGSGSPVLAPPPPPPRDTIANIPSQAGAGGQGAAATAQVPLQPALPAPTPAQQTAAAAPVDAAPPPRTSGMFLWPVKGDVVAEFGPLPGKGQHNDGINIAVPRGTLVKAAENGVVVYVGNELKGFGNLLLIKHADGWMTAYAHTEQMKVQRGDRVRRGQIIATVGSSGNAAQPQLHFEIRRGTEAVNPLEHLQDRVSALWGLAANSFS</sequence>
<feature type="compositionally biased region" description="Low complexity" evidence="2">
    <location>
        <begin position="159"/>
        <end position="170"/>
    </location>
</feature>
<dbReference type="CDD" id="cd12797">
    <property type="entry name" value="M23_peptidase"/>
    <property type="match status" value="1"/>
</dbReference>
<gene>
    <name evidence="4" type="ORF">SAMN04244559_00407</name>
</gene>
<dbReference type="Proteomes" id="UP000182983">
    <property type="component" value="Unassembled WGS sequence"/>
</dbReference>
<dbReference type="PROSITE" id="PS51782">
    <property type="entry name" value="LYSM"/>
    <property type="match status" value="2"/>
</dbReference>
<keyword evidence="4" id="KW-0378">Hydrolase</keyword>
<dbReference type="EMBL" id="FNWO01000001">
    <property type="protein sequence ID" value="SEH26148.1"/>
    <property type="molecule type" value="Genomic_DNA"/>
</dbReference>
<organism evidence="4 5">
    <name type="scientific">Magnetospirillum fulvum</name>
    <name type="common">Rhodospirillum fulvum</name>
    <dbReference type="NCBI Taxonomy" id="1082"/>
    <lineage>
        <taxon>Bacteria</taxon>
        <taxon>Pseudomonadati</taxon>
        <taxon>Pseudomonadota</taxon>
        <taxon>Alphaproteobacteria</taxon>
        <taxon>Rhodospirillales</taxon>
        <taxon>Rhodospirillaceae</taxon>
        <taxon>Magnetospirillum</taxon>
    </lineage>
</organism>
<keyword evidence="5" id="KW-1185">Reference proteome</keyword>
<dbReference type="Pfam" id="PF01476">
    <property type="entry name" value="LysM"/>
    <property type="match status" value="2"/>
</dbReference>
<feature type="compositionally biased region" description="Low complexity" evidence="2">
    <location>
        <begin position="234"/>
        <end position="245"/>
    </location>
</feature>
<dbReference type="SUPFAM" id="SSF51261">
    <property type="entry name" value="Duplicated hybrid motif"/>
    <property type="match status" value="1"/>
</dbReference>
<dbReference type="PANTHER" id="PTHR21666">
    <property type="entry name" value="PEPTIDASE-RELATED"/>
    <property type="match status" value="1"/>
</dbReference>
<dbReference type="GO" id="GO:0004222">
    <property type="term" value="F:metalloendopeptidase activity"/>
    <property type="evidence" value="ECO:0007669"/>
    <property type="project" value="TreeGrafter"/>
</dbReference>
<dbReference type="SUPFAM" id="SSF54106">
    <property type="entry name" value="LysM domain"/>
    <property type="match status" value="2"/>
</dbReference>
<evidence type="ECO:0000259" key="3">
    <source>
        <dbReference type="PROSITE" id="PS51782"/>
    </source>
</evidence>
<dbReference type="InterPro" id="IPR036779">
    <property type="entry name" value="LysM_dom_sf"/>
</dbReference>
<dbReference type="RefSeq" id="WP_074764980.1">
    <property type="nucleotide sequence ID" value="NZ_FNWO01000001.1"/>
</dbReference>
<feature type="domain" description="LysM" evidence="3">
    <location>
        <begin position="49"/>
        <end position="93"/>
    </location>
</feature>
<dbReference type="Gene3D" id="2.70.70.10">
    <property type="entry name" value="Glucose Permease (Domain IIA)"/>
    <property type="match status" value="1"/>
</dbReference>
<feature type="domain" description="LysM" evidence="3">
    <location>
        <begin position="98"/>
        <end position="142"/>
    </location>
</feature>
<name>A0A1H6GVJ5_MAGFU</name>
<accession>A0A1H6GVJ5</accession>
<dbReference type="SMART" id="SM00257">
    <property type="entry name" value="LysM"/>
    <property type="match status" value="2"/>
</dbReference>
<dbReference type="PANTHER" id="PTHR21666:SF263">
    <property type="entry name" value="MUREIN HYDROLASE ACTIVATOR NLPD"/>
    <property type="match status" value="1"/>
</dbReference>
<dbReference type="OrthoDB" id="9795421at2"/>
<evidence type="ECO:0000256" key="2">
    <source>
        <dbReference type="SAM" id="MobiDB-lite"/>
    </source>
</evidence>